<sequence>MTHYYGMEKNVGILIGGIAVAGVVAFLSINPSGSDQGSNPAPVISTSVPTSTSSTVSTPPTATPVDQSTSQVRTTPTTIKVTPTKLGGPATSIGSTGGGDDDDENERDDERDEGDDD</sequence>
<dbReference type="EMBL" id="CAEZUD010000074">
    <property type="protein sequence ID" value="CAB4598066.1"/>
    <property type="molecule type" value="Genomic_DNA"/>
</dbReference>
<evidence type="ECO:0000313" key="5">
    <source>
        <dbReference type="EMBL" id="CAB5024444.1"/>
    </source>
</evidence>
<feature type="compositionally biased region" description="Polar residues" evidence="1">
    <location>
        <begin position="29"/>
        <end position="39"/>
    </location>
</feature>
<evidence type="ECO:0000313" key="3">
    <source>
        <dbReference type="EMBL" id="CAB4598066.1"/>
    </source>
</evidence>
<protein>
    <submittedName>
        <fullName evidence="5">Unannotated protein</fullName>
    </submittedName>
</protein>
<feature type="transmembrane region" description="Helical" evidence="2">
    <location>
        <begin position="12"/>
        <end position="29"/>
    </location>
</feature>
<keyword evidence="2" id="KW-0812">Transmembrane</keyword>
<feature type="region of interest" description="Disordered" evidence="1">
    <location>
        <begin position="29"/>
        <end position="117"/>
    </location>
</feature>
<feature type="compositionally biased region" description="Low complexity" evidence="1">
    <location>
        <begin position="74"/>
        <end position="85"/>
    </location>
</feature>
<evidence type="ECO:0000256" key="1">
    <source>
        <dbReference type="SAM" id="MobiDB-lite"/>
    </source>
</evidence>
<feature type="compositionally biased region" description="Low complexity" evidence="1">
    <location>
        <begin position="40"/>
        <end position="65"/>
    </location>
</feature>
<feature type="compositionally biased region" description="Acidic residues" evidence="1">
    <location>
        <begin position="99"/>
        <end position="117"/>
    </location>
</feature>
<proteinExistence type="predicted"/>
<keyword evidence="2" id="KW-1133">Transmembrane helix</keyword>
<dbReference type="AlphaFoldDB" id="A0A6J7R6U3"/>
<evidence type="ECO:0000313" key="4">
    <source>
        <dbReference type="EMBL" id="CAB4728375.1"/>
    </source>
</evidence>
<evidence type="ECO:0000256" key="2">
    <source>
        <dbReference type="SAM" id="Phobius"/>
    </source>
</evidence>
<organism evidence="5">
    <name type="scientific">freshwater metagenome</name>
    <dbReference type="NCBI Taxonomy" id="449393"/>
    <lineage>
        <taxon>unclassified sequences</taxon>
        <taxon>metagenomes</taxon>
        <taxon>ecological metagenomes</taxon>
    </lineage>
</organism>
<gene>
    <name evidence="3" type="ORF">UFOPK1778_01086</name>
    <name evidence="4" type="ORF">UFOPK2689_01029</name>
    <name evidence="5" type="ORF">UFOPK4095_01200</name>
</gene>
<accession>A0A6J7R6U3</accession>
<dbReference type="EMBL" id="CAEZYL010000077">
    <property type="protein sequence ID" value="CAB4728375.1"/>
    <property type="molecule type" value="Genomic_DNA"/>
</dbReference>
<name>A0A6J7R6U3_9ZZZZ</name>
<keyword evidence="2" id="KW-0472">Membrane</keyword>
<reference evidence="5" key="1">
    <citation type="submission" date="2020-05" db="EMBL/GenBank/DDBJ databases">
        <authorList>
            <person name="Chiriac C."/>
            <person name="Salcher M."/>
            <person name="Ghai R."/>
            <person name="Kavagutti S V."/>
        </authorList>
    </citation>
    <scope>NUCLEOTIDE SEQUENCE</scope>
</reference>
<dbReference type="EMBL" id="CAFBPI010000109">
    <property type="protein sequence ID" value="CAB5024444.1"/>
    <property type="molecule type" value="Genomic_DNA"/>
</dbReference>